<evidence type="ECO:0000313" key="4">
    <source>
        <dbReference type="Proteomes" id="UP000830116"/>
    </source>
</evidence>
<feature type="transmembrane region" description="Helical" evidence="1">
    <location>
        <begin position="24"/>
        <end position="44"/>
    </location>
</feature>
<dbReference type="RefSeq" id="WP_243537477.1">
    <property type="nucleotide sequence ID" value="NZ_CP093442.1"/>
</dbReference>
<keyword evidence="1" id="KW-0812">Transmembrane</keyword>
<dbReference type="PANTHER" id="PTHR43081">
    <property type="entry name" value="ADENYLATE CYCLASE, TERMINAL-DIFFERENTIATION SPECIFIC-RELATED"/>
    <property type="match status" value="1"/>
</dbReference>
<dbReference type="CDD" id="cd07302">
    <property type="entry name" value="CHD"/>
    <property type="match status" value="1"/>
</dbReference>
<keyword evidence="1" id="KW-1133">Transmembrane helix</keyword>
<name>A0ABY4C828_9BACT</name>
<evidence type="ECO:0000313" key="3">
    <source>
        <dbReference type="EMBL" id="UOF01146.1"/>
    </source>
</evidence>
<reference evidence="3" key="1">
    <citation type="submission" date="2022-03" db="EMBL/GenBank/DDBJ databases">
        <title>Genome Identification and Characterization of new species Bdellovibrio reynosense LBG001 sp. nov. from a Mexico soil sample.</title>
        <authorList>
            <person name="Camilli A."/>
            <person name="Ajao Y."/>
            <person name="Guo X."/>
        </authorList>
    </citation>
    <scope>NUCLEOTIDE SEQUENCE</scope>
    <source>
        <strain evidence="3">LBG001</strain>
    </source>
</reference>
<dbReference type="Pfam" id="PF00211">
    <property type="entry name" value="Guanylate_cyc"/>
    <property type="match status" value="1"/>
</dbReference>
<evidence type="ECO:0000259" key="2">
    <source>
        <dbReference type="PROSITE" id="PS50125"/>
    </source>
</evidence>
<dbReference type="InterPro" id="IPR029787">
    <property type="entry name" value="Nucleotide_cyclase"/>
</dbReference>
<dbReference type="PROSITE" id="PS50125">
    <property type="entry name" value="GUANYLATE_CYCLASE_2"/>
    <property type="match status" value="1"/>
</dbReference>
<feature type="domain" description="Guanylate cyclase" evidence="2">
    <location>
        <begin position="250"/>
        <end position="383"/>
    </location>
</feature>
<dbReference type="Gene3D" id="3.30.70.1230">
    <property type="entry name" value="Nucleotide cyclase"/>
    <property type="match status" value="1"/>
</dbReference>
<dbReference type="SUPFAM" id="SSF55073">
    <property type="entry name" value="Nucleotide cyclase"/>
    <property type="match status" value="1"/>
</dbReference>
<protein>
    <submittedName>
        <fullName evidence="3">Adenylate/guanylate cyclase domain-containing protein</fullName>
    </submittedName>
</protein>
<keyword evidence="4" id="KW-1185">Reference proteome</keyword>
<sequence>MKFPGNEISSAHLRESEILEEIRSVLKVIANWMAVPLFMAFWLADLMYVPQFKWPFLALRLTIIPVCLLAQHEIKKEQTPRRAQVFAALYCGLVALPINIMIALIPDVGTSYYAGLNLVAIGGLSFIPFSFAFFICTALAIYFPYYAIVLSKAQGLDDFKSIALNSFFIVGAIVICFLIRFFHEKLRVREINSRLALKTEISNRDVMIRSKTEEAVRLNSLSTQFSPQVVQAIRDGRVDLEKGVRRAQICAIFVDIVGSTERVVRLDQAKVDLVLARFMDTVVTIFLKYDITIDKFQGDGILAFANDPIRYSDYIQRTCLAAMEVRTALAQDREFYLMNWKKEMQIRIGISAGYANVGFYGNKKFFRSYTAIGAPLPFASRLTNLAEPNQILIDSDIAMCLMAEKYSVSSIGEKVIKGFEGDQHIVFELVQAPLTKQETGTNHCPTCADSVLYLDTNAQGIYVVKCRQCGYELDDAAVSPAASA</sequence>
<dbReference type="SMART" id="SM00044">
    <property type="entry name" value="CYCc"/>
    <property type="match status" value="1"/>
</dbReference>
<dbReference type="Proteomes" id="UP000830116">
    <property type="component" value="Chromosome"/>
</dbReference>
<feature type="transmembrane region" description="Helical" evidence="1">
    <location>
        <begin position="86"/>
        <end position="106"/>
    </location>
</feature>
<feature type="transmembrane region" description="Helical" evidence="1">
    <location>
        <begin position="162"/>
        <end position="182"/>
    </location>
</feature>
<gene>
    <name evidence="3" type="ORF">MNR06_15715</name>
</gene>
<accession>A0ABY4C828</accession>
<dbReference type="InterPro" id="IPR001054">
    <property type="entry name" value="A/G_cyclase"/>
</dbReference>
<proteinExistence type="predicted"/>
<dbReference type="InterPro" id="IPR050697">
    <property type="entry name" value="Adenylyl/Guanylyl_Cyclase_3/4"/>
</dbReference>
<organism evidence="3 4">
    <name type="scientific">Bdellovibrio reynosensis</name>
    <dbReference type="NCBI Taxonomy" id="2835041"/>
    <lineage>
        <taxon>Bacteria</taxon>
        <taxon>Pseudomonadati</taxon>
        <taxon>Bdellovibrionota</taxon>
        <taxon>Bdellovibrionia</taxon>
        <taxon>Bdellovibrionales</taxon>
        <taxon>Pseudobdellovibrionaceae</taxon>
        <taxon>Bdellovibrio</taxon>
    </lineage>
</organism>
<dbReference type="EMBL" id="CP093442">
    <property type="protein sequence ID" value="UOF01146.1"/>
    <property type="molecule type" value="Genomic_DNA"/>
</dbReference>
<feature type="transmembrane region" description="Helical" evidence="1">
    <location>
        <begin position="126"/>
        <end position="150"/>
    </location>
</feature>
<keyword evidence="1" id="KW-0472">Membrane</keyword>
<evidence type="ECO:0000256" key="1">
    <source>
        <dbReference type="SAM" id="Phobius"/>
    </source>
</evidence>
<dbReference type="PANTHER" id="PTHR43081:SF20">
    <property type="entry name" value="TWO-COMPONENT RESPONSE REGULATOR"/>
    <property type="match status" value="1"/>
</dbReference>